<evidence type="ECO:0000259" key="5">
    <source>
        <dbReference type="PROSITE" id="PS50235"/>
    </source>
</evidence>
<dbReference type="PROSITE" id="PS50235">
    <property type="entry name" value="USP_3"/>
    <property type="match status" value="1"/>
</dbReference>
<keyword evidence="3" id="KW-0378">Hydrolase</keyword>
<feature type="compositionally biased region" description="Polar residues" evidence="4">
    <location>
        <begin position="735"/>
        <end position="750"/>
    </location>
</feature>
<feature type="domain" description="USP" evidence="5">
    <location>
        <begin position="30"/>
        <end position="351"/>
    </location>
</feature>
<dbReference type="Pfam" id="PF00443">
    <property type="entry name" value="UCH"/>
    <property type="match status" value="1"/>
</dbReference>
<dbReference type="GO" id="GO:0004843">
    <property type="term" value="F:cysteine-type deubiquitinase activity"/>
    <property type="evidence" value="ECO:0007669"/>
    <property type="project" value="InterPro"/>
</dbReference>
<dbReference type="GO" id="GO:0005911">
    <property type="term" value="C:cell-cell junction"/>
    <property type="evidence" value="ECO:0007669"/>
    <property type="project" value="TreeGrafter"/>
</dbReference>
<dbReference type="InterPro" id="IPR038765">
    <property type="entry name" value="Papain-like_cys_pep_sf"/>
</dbReference>
<evidence type="ECO:0000256" key="2">
    <source>
        <dbReference type="ARBA" id="ARBA00022786"/>
    </source>
</evidence>
<organism evidence="6 7">
    <name type="scientific">Molossus molossus</name>
    <name type="common">Pallas' mastiff bat</name>
    <name type="synonym">Vespertilio molossus</name>
    <dbReference type="NCBI Taxonomy" id="27622"/>
    <lineage>
        <taxon>Eukaryota</taxon>
        <taxon>Metazoa</taxon>
        <taxon>Chordata</taxon>
        <taxon>Craniata</taxon>
        <taxon>Vertebrata</taxon>
        <taxon>Euteleostomi</taxon>
        <taxon>Mammalia</taxon>
        <taxon>Eutheria</taxon>
        <taxon>Laurasiatheria</taxon>
        <taxon>Chiroptera</taxon>
        <taxon>Yangochiroptera</taxon>
        <taxon>Molossidae</taxon>
        <taxon>Molossus</taxon>
    </lineage>
</organism>
<dbReference type="GO" id="GO:0010996">
    <property type="term" value="P:response to auditory stimulus"/>
    <property type="evidence" value="ECO:0007669"/>
    <property type="project" value="TreeGrafter"/>
</dbReference>
<dbReference type="Gene3D" id="3.90.70.10">
    <property type="entry name" value="Cysteine proteinases"/>
    <property type="match status" value="1"/>
</dbReference>
<evidence type="ECO:0000256" key="3">
    <source>
        <dbReference type="ARBA" id="ARBA00022801"/>
    </source>
</evidence>
<feature type="region of interest" description="Disordered" evidence="4">
    <location>
        <begin position="404"/>
        <end position="675"/>
    </location>
</feature>
<feature type="compositionally biased region" description="Pro residues" evidence="4">
    <location>
        <begin position="423"/>
        <end position="436"/>
    </location>
</feature>
<feature type="compositionally biased region" description="Polar residues" evidence="4">
    <location>
        <begin position="648"/>
        <end position="670"/>
    </location>
</feature>
<feature type="compositionally biased region" description="Basic and acidic residues" evidence="4">
    <location>
        <begin position="501"/>
        <end position="517"/>
    </location>
</feature>
<dbReference type="CDD" id="cd02257">
    <property type="entry name" value="Peptidase_C19"/>
    <property type="match status" value="1"/>
</dbReference>
<dbReference type="Proteomes" id="UP000550707">
    <property type="component" value="Unassembled WGS sequence"/>
</dbReference>
<evidence type="ECO:0000313" key="6">
    <source>
        <dbReference type="EMBL" id="KAF6482613.1"/>
    </source>
</evidence>
<reference evidence="6 7" key="1">
    <citation type="journal article" date="2020" name="Nature">
        <title>Six reference-quality genomes reveal evolution of bat adaptations.</title>
        <authorList>
            <person name="Jebb D."/>
            <person name="Huang Z."/>
            <person name="Pippel M."/>
            <person name="Hughes G.M."/>
            <person name="Lavrichenko K."/>
            <person name="Devanna P."/>
            <person name="Winkler S."/>
            <person name="Jermiin L.S."/>
            <person name="Skirmuntt E.C."/>
            <person name="Katzourakis A."/>
            <person name="Burkitt-Gray L."/>
            <person name="Ray D.A."/>
            <person name="Sullivan K.A.M."/>
            <person name="Roscito J.G."/>
            <person name="Kirilenko B.M."/>
            <person name="Davalos L.M."/>
            <person name="Corthals A.P."/>
            <person name="Power M.L."/>
            <person name="Jones G."/>
            <person name="Ransome R.D."/>
            <person name="Dechmann D.K.N."/>
            <person name="Locatelli A.G."/>
            <person name="Puechmaille S.J."/>
            <person name="Fedrigo O."/>
            <person name="Jarvis E.D."/>
            <person name="Hiller M."/>
            <person name="Vernes S.C."/>
            <person name="Myers E.W."/>
            <person name="Teeling E.C."/>
        </authorList>
    </citation>
    <scope>NUCLEOTIDE SEQUENCE [LARGE SCALE GENOMIC DNA]</scope>
    <source>
        <strain evidence="6">MMolMol1</strain>
        <tissue evidence="6">Muscle</tissue>
    </source>
</reference>
<dbReference type="InterPro" id="IPR052398">
    <property type="entry name" value="Ubiquitin_hydrolase_53/54"/>
</dbReference>
<comment type="similarity">
    <text evidence="1">Belongs to the peptidase C19 family.</text>
</comment>
<evidence type="ECO:0000256" key="1">
    <source>
        <dbReference type="ARBA" id="ARBA00009085"/>
    </source>
</evidence>
<dbReference type="GO" id="GO:0007605">
    <property type="term" value="P:sensory perception of sound"/>
    <property type="evidence" value="ECO:0007669"/>
    <property type="project" value="TreeGrafter"/>
</dbReference>
<proteinExistence type="inferred from homology"/>
<keyword evidence="2" id="KW-0833">Ubl conjugation pathway</keyword>
<comment type="caution">
    <text evidence="6">The sequence shown here is derived from an EMBL/GenBank/DDBJ whole genome shotgun (WGS) entry which is preliminary data.</text>
</comment>
<dbReference type="PANTHER" id="PTHR22975:SF6">
    <property type="entry name" value="INACTIVE UBIQUITIN CARBOXYL-TERMINAL HYDROLASE 53"/>
    <property type="match status" value="1"/>
</dbReference>
<gene>
    <name evidence="6" type="ORF">HJG59_019303</name>
</gene>
<dbReference type="FunFam" id="3.90.70.10:FF:000041">
    <property type="entry name" value="Inactive ubiquitin carboxyl-terminal hydrolase 53"/>
    <property type="match status" value="1"/>
</dbReference>
<accession>A0A7J8IDI1</accession>
<keyword evidence="7" id="KW-1185">Reference proteome</keyword>
<dbReference type="FunCoup" id="A0A7J8IDI1">
    <property type="interactions" value="457"/>
</dbReference>
<dbReference type="InParanoid" id="A0A7J8IDI1"/>
<protein>
    <submittedName>
        <fullName evidence="6">Ubiquitin specific peptidase 53</fullName>
    </submittedName>
</protein>
<dbReference type="SUPFAM" id="SSF54001">
    <property type="entry name" value="Cysteine proteinases"/>
    <property type="match status" value="1"/>
</dbReference>
<feature type="compositionally biased region" description="Basic and acidic residues" evidence="4">
    <location>
        <begin position="584"/>
        <end position="614"/>
    </location>
</feature>
<dbReference type="InterPro" id="IPR028889">
    <property type="entry name" value="USP"/>
</dbReference>
<dbReference type="InterPro" id="IPR001394">
    <property type="entry name" value="Peptidase_C19_UCH"/>
</dbReference>
<dbReference type="AlphaFoldDB" id="A0A7J8IDI1"/>
<evidence type="ECO:0000256" key="4">
    <source>
        <dbReference type="SAM" id="MobiDB-lite"/>
    </source>
</evidence>
<dbReference type="GO" id="GO:0016579">
    <property type="term" value="P:protein deubiquitination"/>
    <property type="evidence" value="ECO:0007669"/>
    <property type="project" value="InterPro"/>
</dbReference>
<dbReference type="EMBL" id="JACASF010000004">
    <property type="protein sequence ID" value="KAF6482613.1"/>
    <property type="molecule type" value="Genomic_DNA"/>
</dbReference>
<dbReference type="PANTHER" id="PTHR22975">
    <property type="entry name" value="UBIQUITIN SPECIFIC PROTEINASE"/>
    <property type="match status" value="1"/>
</dbReference>
<feature type="region of interest" description="Disordered" evidence="4">
    <location>
        <begin position="704"/>
        <end position="797"/>
    </location>
</feature>
<sequence>MAWVKFLRKPGGNLGKVYQPGSMLSLAPTVGLFNEPGQNSCFLNSAVQVLWQLDVFRRSLRALSGHACEGDACIFCALKTMFAQFQHSREKALPSDKVRHALAESFRAEQRFQLGLMDDAAECFENILERIHFHLAPSRDADLCTSRSCVTHRKFAMTLYEQCVCRSCGASSDPLPFTELVRYISTTALCNEVGRLMERHERLRPELFAELLQAAHTSDDCRKCPSNCGQKIKIRRVLMNCPEIVTIGLVWDSEHSDLTDDVVRNLATQLHLPGLFYRVTDENAKNSELHLVGLICYASRHYCAFTFHTKTSKWVLFDDANVKEVGTRWKDVVSKCVRCRFQPLLLFYANPEGTAVSTEDALTQVVSWPHQKPVAENMVKSSYSDQRERIKDLSRECALKALDQKNLLSSRRDSGRHRGAPDGDPPPLKPGSPPAPNGFRQHGNPPASHGQGKGPRRHEPLAQQGRAAAQVPSPSRPPAPAPGEQGAGRARSDGGTGYDTDSSHDSRGKASSHDGSSRSRSRGWKPMRETLNVDSVFSDSEKQQHSPRHKPSVGGTPQGSRGRGFPSWPHGSPTQKGLMTIYEEEMRQELGSRSSLEREGQGAERSRGPREAQRPESGYESSDRVSTGSAGLDSPGVEGSGARDAASLSDQIKTSNGNVEHVNCTSQQSKSHLEGCRKEVKNLEVGCESPEFCPEPHLQIKNALTKRCHGRDPSGKALPVPRPPVLRDRTAGEQAHQSDGQKPENSSGCKSSERASVGNSERTALLFHADDGSAPGMRPNSDDVASPASVWPPHLHD</sequence>
<name>A0A7J8IDI1_MOLMO</name>
<evidence type="ECO:0000313" key="7">
    <source>
        <dbReference type="Proteomes" id="UP000550707"/>
    </source>
</evidence>